<dbReference type="FunFam" id="1.10.10.250:FF:000001">
    <property type="entry name" value="50S ribosomal protein L11"/>
    <property type="match status" value="1"/>
</dbReference>
<dbReference type="InterPro" id="IPR020785">
    <property type="entry name" value="Ribosomal_uL11_CS"/>
</dbReference>
<dbReference type="FunFam" id="3.30.1550.10:FF:000005">
    <property type="entry name" value="50S ribosomal protein L11"/>
    <property type="match status" value="1"/>
</dbReference>
<dbReference type="GO" id="GO:0070180">
    <property type="term" value="F:large ribosomal subunit rRNA binding"/>
    <property type="evidence" value="ECO:0007669"/>
    <property type="project" value="UniProtKB-UniRule"/>
</dbReference>
<dbReference type="AlphaFoldDB" id="A0A2B7IDB1"/>
<evidence type="ECO:0000256" key="5">
    <source>
        <dbReference type="ARBA" id="ARBA00022980"/>
    </source>
</evidence>
<reference evidence="13 14" key="1">
    <citation type="submission" date="2017-02" db="EMBL/GenBank/DDBJ databases">
        <title>Prevalence of linear plasmids in Cutibacterium acnes isolates obtained from cancerous prostatic tissue.</title>
        <authorList>
            <person name="Davidsson S."/>
            <person name="Bruggemann H."/>
        </authorList>
    </citation>
    <scope>NUCLEOTIDE SEQUENCE [LARGE SCALE GENOMIC DNA]</scope>
    <source>
        <strain evidence="13 14">11-78</strain>
    </source>
</reference>
<evidence type="ECO:0000256" key="4">
    <source>
        <dbReference type="ARBA" id="ARBA00022884"/>
    </source>
</evidence>
<keyword evidence="6 7" id="KW-0687">Ribonucleoprotein</keyword>
<keyword evidence="4 7" id="KW-0694">RNA-binding</keyword>
<dbReference type="SUPFAM" id="SSF54747">
    <property type="entry name" value="Ribosomal L11/L12e N-terminal domain"/>
    <property type="match status" value="1"/>
</dbReference>
<dbReference type="InterPro" id="IPR006519">
    <property type="entry name" value="Ribosomal_uL11_bac-typ"/>
</dbReference>
<evidence type="ECO:0000256" key="3">
    <source>
        <dbReference type="ARBA" id="ARBA00022730"/>
    </source>
</evidence>
<comment type="subunit">
    <text evidence="7">Part of the ribosomal stalk of the 50S ribosomal subunit. Interacts with L10 and the large rRNA to form the base of the stalk. L10 forms an elongated spine to which L12 dimers bind in a sequential fashion forming a multimeric L10(L12)X complex.</text>
</comment>
<dbReference type="GO" id="GO:0006412">
    <property type="term" value="P:translation"/>
    <property type="evidence" value="ECO:0007669"/>
    <property type="project" value="UniProtKB-UniRule"/>
</dbReference>
<evidence type="ECO:0000256" key="2">
    <source>
        <dbReference type="ARBA" id="ARBA00022481"/>
    </source>
</evidence>
<dbReference type="InterPro" id="IPR020784">
    <property type="entry name" value="Ribosomal_uL11_N"/>
</dbReference>
<comment type="similarity">
    <text evidence="1 7 8">Belongs to the universal ribosomal protein uL11 family.</text>
</comment>
<dbReference type="InterPro" id="IPR020783">
    <property type="entry name" value="Ribosomal_uL11_C"/>
</dbReference>
<dbReference type="Proteomes" id="UP000226191">
    <property type="component" value="Unassembled WGS sequence"/>
</dbReference>
<sequence length="143" mass="15135">MPAKKKVAAVVKVAPQAGQATPAPPVGMALGPHGVNIMEFCKAYNAQTEGQRGNIVPVEITIYEDRTFSFVLKTPPAAELIKKAAGIKKGTENPATHKVGKISKDQVREIAETKMPDLNANDIEAAMKIVAGTARSMGVEVEV</sequence>
<feature type="domain" description="Large ribosomal subunit protein uL11 N-terminal" evidence="11">
    <location>
        <begin position="11"/>
        <end position="68"/>
    </location>
</feature>
<evidence type="ECO:0000313" key="15">
    <source>
        <dbReference type="Proteomes" id="UP000256621"/>
    </source>
</evidence>
<dbReference type="SMR" id="A0A2B7IDB1"/>
<evidence type="ECO:0000256" key="8">
    <source>
        <dbReference type="RuleBase" id="RU003978"/>
    </source>
</evidence>
<evidence type="ECO:0000256" key="6">
    <source>
        <dbReference type="ARBA" id="ARBA00023274"/>
    </source>
</evidence>
<accession>A0A2B7IDB1</accession>
<reference evidence="12 15" key="2">
    <citation type="submission" date="2018-08" db="EMBL/GenBank/DDBJ databases">
        <title>Genome sequencing of Cutibacterium acnes KCOM 1315.</title>
        <authorList>
            <person name="Kook J.-K."/>
            <person name="Park S.-N."/>
            <person name="Lim Y.K."/>
        </authorList>
    </citation>
    <scope>NUCLEOTIDE SEQUENCE [LARGE SCALE GENOMIC DNA]</scope>
    <source>
        <strain evidence="12 15">KCOM 1315</strain>
    </source>
</reference>
<dbReference type="Gene3D" id="1.10.10.250">
    <property type="entry name" value="Ribosomal protein L11, C-terminal domain"/>
    <property type="match status" value="1"/>
</dbReference>
<evidence type="ECO:0000256" key="9">
    <source>
        <dbReference type="RuleBase" id="RU003979"/>
    </source>
</evidence>
<organism evidence="13 14">
    <name type="scientific">Cutibacterium acnes</name>
    <name type="common">Propionibacterium acnes</name>
    <dbReference type="NCBI Taxonomy" id="1747"/>
    <lineage>
        <taxon>Bacteria</taxon>
        <taxon>Bacillati</taxon>
        <taxon>Actinomycetota</taxon>
        <taxon>Actinomycetes</taxon>
        <taxon>Propionibacteriales</taxon>
        <taxon>Propionibacteriaceae</taxon>
        <taxon>Cutibacterium</taxon>
    </lineage>
</organism>
<dbReference type="Gene3D" id="3.30.1550.10">
    <property type="entry name" value="Ribosomal protein L11/L12, N-terminal domain"/>
    <property type="match status" value="1"/>
</dbReference>
<dbReference type="PANTHER" id="PTHR11661">
    <property type="entry name" value="60S RIBOSOMAL PROTEIN L12"/>
    <property type="match status" value="1"/>
</dbReference>
<dbReference type="InterPro" id="IPR000911">
    <property type="entry name" value="Ribosomal_uL11"/>
</dbReference>
<dbReference type="Pfam" id="PF00298">
    <property type="entry name" value="Ribosomal_L11"/>
    <property type="match status" value="1"/>
</dbReference>
<evidence type="ECO:0000256" key="7">
    <source>
        <dbReference type="HAMAP-Rule" id="MF_00736"/>
    </source>
</evidence>
<dbReference type="OMA" id="CKQFNAK"/>
<dbReference type="Pfam" id="PF03946">
    <property type="entry name" value="Ribosomal_L11_N"/>
    <property type="match status" value="1"/>
</dbReference>
<dbReference type="SMART" id="SM00649">
    <property type="entry name" value="RL11"/>
    <property type="match status" value="1"/>
</dbReference>
<dbReference type="EMBL" id="CP031442">
    <property type="protein sequence ID" value="AXM07509.1"/>
    <property type="molecule type" value="Genomic_DNA"/>
</dbReference>
<name>A0A2B7IDB1_CUTAC</name>
<proteinExistence type="inferred from homology"/>
<dbReference type="HAMAP" id="MF_00736">
    <property type="entry name" value="Ribosomal_uL11"/>
    <property type="match status" value="1"/>
</dbReference>
<keyword evidence="5 7" id="KW-0689">Ribosomal protein</keyword>
<protein>
    <recommendedName>
        <fullName evidence="7">Large ribosomal subunit protein uL11</fullName>
    </recommendedName>
</protein>
<dbReference type="InterPro" id="IPR036769">
    <property type="entry name" value="Ribosomal_uL11_C_sf"/>
</dbReference>
<keyword evidence="3 7" id="KW-0699">rRNA-binding</keyword>
<dbReference type="Proteomes" id="UP000256621">
    <property type="component" value="Chromosome"/>
</dbReference>
<dbReference type="NCBIfam" id="TIGR01632">
    <property type="entry name" value="L11_bact"/>
    <property type="match status" value="1"/>
</dbReference>
<evidence type="ECO:0000313" key="13">
    <source>
        <dbReference type="EMBL" id="PGF31638.1"/>
    </source>
</evidence>
<evidence type="ECO:0000259" key="11">
    <source>
        <dbReference type="Pfam" id="PF03946"/>
    </source>
</evidence>
<evidence type="ECO:0000313" key="12">
    <source>
        <dbReference type="EMBL" id="AXM07509.1"/>
    </source>
</evidence>
<dbReference type="GO" id="GO:0022625">
    <property type="term" value="C:cytosolic large ribosomal subunit"/>
    <property type="evidence" value="ECO:0007669"/>
    <property type="project" value="TreeGrafter"/>
</dbReference>
<dbReference type="PANTHER" id="PTHR11661:SF1">
    <property type="entry name" value="LARGE RIBOSOMAL SUBUNIT PROTEIN UL11M"/>
    <property type="match status" value="1"/>
</dbReference>
<dbReference type="SUPFAM" id="SSF46906">
    <property type="entry name" value="Ribosomal protein L11, C-terminal domain"/>
    <property type="match status" value="1"/>
</dbReference>
<evidence type="ECO:0000313" key="14">
    <source>
        <dbReference type="Proteomes" id="UP000226191"/>
    </source>
</evidence>
<feature type="domain" description="Large ribosomal subunit protein uL11 C-terminal" evidence="10">
    <location>
        <begin position="73"/>
        <end position="141"/>
    </location>
</feature>
<keyword evidence="2 7" id="KW-0488">Methylation</keyword>
<evidence type="ECO:0000256" key="1">
    <source>
        <dbReference type="ARBA" id="ARBA00010537"/>
    </source>
</evidence>
<dbReference type="InterPro" id="IPR036796">
    <property type="entry name" value="Ribosomal_uL11_N_sf"/>
</dbReference>
<dbReference type="RefSeq" id="WP_002516066.1">
    <property type="nucleotide sequence ID" value="NZ_AP022844.1"/>
</dbReference>
<dbReference type="GeneID" id="92857831"/>
<evidence type="ECO:0000259" key="10">
    <source>
        <dbReference type="Pfam" id="PF00298"/>
    </source>
</evidence>
<gene>
    <name evidence="7 12" type="primary">rplK</name>
    <name evidence="13" type="ORF">B1B09_12275</name>
    <name evidence="12" type="ORF">DXN06_10590</name>
</gene>
<dbReference type="PROSITE" id="PS00359">
    <property type="entry name" value="RIBOSOMAL_L11"/>
    <property type="match status" value="1"/>
</dbReference>
<dbReference type="GO" id="GO:0003735">
    <property type="term" value="F:structural constituent of ribosome"/>
    <property type="evidence" value="ECO:0007669"/>
    <property type="project" value="InterPro"/>
</dbReference>
<comment type="function">
    <text evidence="7 9">Forms part of the ribosomal stalk which helps the ribosome interact with GTP-bound translation factors.</text>
</comment>
<dbReference type="OrthoDB" id="9802408at2"/>
<comment type="PTM">
    <text evidence="7 9">One or more lysine residues are methylated.</text>
</comment>
<dbReference type="CDD" id="cd00349">
    <property type="entry name" value="Ribosomal_L11"/>
    <property type="match status" value="1"/>
</dbReference>
<dbReference type="EMBL" id="MVCE01000008">
    <property type="protein sequence ID" value="PGF31638.1"/>
    <property type="molecule type" value="Genomic_DNA"/>
</dbReference>